<comment type="subcellular location">
    <subcellularLocation>
        <location evidence="2">Cytoplasm</location>
    </subcellularLocation>
    <subcellularLocation>
        <location evidence="1">Nucleus</location>
    </subcellularLocation>
</comment>
<feature type="compositionally biased region" description="Low complexity" evidence="9">
    <location>
        <begin position="421"/>
        <end position="430"/>
    </location>
</feature>
<dbReference type="Pfam" id="PF08528">
    <property type="entry name" value="Whi5"/>
    <property type="match status" value="1"/>
</dbReference>
<keyword evidence="8" id="KW-0539">Nucleus</keyword>
<feature type="compositionally biased region" description="Basic and acidic residues" evidence="9">
    <location>
        <begin position="65"/>
        <end position="82"/>
    </location>
</feature>
<evidence type="ECO:0000256" key="1">
    <source>
        <dbReference type="ARBA" id="ARBA00004123"/>
    </source>
</evidence>
<keyword evidence="4" id="KW-0963">Cytoplasm</keyword>
<organism evidence="10 11">
    <name type="scientific">Clonostachys byssicola</name>
    <dbReference type="NCBI Taxonomy" id="160290"/>
    <lineage>
        <taxon>Eukaryota</taxon>
        <taxon>Fungi</taxon>
        <taxon>Dikarya</taxon>
        <taxon>Ascomycota</taxon>
        <taxon>Pezizomycotina</taxon>
        <taxon>Sordariomycetes</taxon>
        <taxon>Hypocreomycetidae</taxon>
        <taxon>Hypocreales</taxon>
        <taxon>Bionectriaceae</taxon>
        <taxon>Clonostachys</taxon>
    </lineage>
</organism>
<keyword evidence="6" id="KW-0805">Transcription regulation</keyword>
<dbReference type="GO" id="GO:0003712">
    <property type="term" value="F:transcription coregulator activity"/>
    <property type="evidence" value="ECO:0007669"/>
    <property type="project" value="TreeGrafter"/>
</dbReference>
<evidence type="ECO:0000256" key="4">
    <source>
        <dbReference type="ARBA" id="ARBA00022490"/>
    </source>
</evidence>
<dbReference type="Proteomes" id="UP000754883">
    <property type="component" value="Unassembled WGS sequence"/>
</dbReference>
<feature type="region of interest" description="Disordered" evidence="9">
    <location>
        <begin position="65"/>
        <end position="119"/>
    </location>
</feature>
<evidence type="ECO:0000313" key="11">
    <source>
        <dbReference type="Proteomes" id="UP000754883"/>
    </source>
</evidence>
<dbReference type="GO" id="GO:0000082">
    <property type="term" value="P:G1/S transition of mitotic cell cycle"/>
    <property type="evidence" value="ECO:0007669"/>
    <property type="project" value="InterPro"/>
</dbReference>
<dbReference type="OrthoDB" id="2359117at2759"/>
<feature type="compositionally biased region" description="Low complexity" evidence="9">
    <location>
        <begin position="173"/>
        <end position="184"/>
    </location>
</feature>
<dbReference type="GO" id="GO:0033309">
    <property type="term" value="C:SBF transcription complex"/>
    <property type="evidence" value="ECO:0007669"/>
    <property type="project" value="TreeGrafter"/>
</dbReference>
<feature type="region of interest" description="Disordered" evidence="9">
    <location>
        <begin position="140"/>
        <end position="184"/>
    </location>
</feature>
<accession>A0A9N9XZL1</accession>
<feature type="region of interest" description="Disordered" evidence="9">
    <location>
        <begin position="259"/>
        <end position="305"/>
    </location>
</feature>
<feature type="region of interest" description="Disordered" evidence="9">
    <location>
        <begin position="421"/>
        <end position="483"/>
    </location>
</feature>
<evidence type="ECO:0000256" key="6">
    <source>
        <dbReference type="ARBA" id="ARBA00023015"/>
    </source>
</evidence>
<dbReference type="InterPro" id="IPR039198">
    <property type="entry name" value="Srl3/Whi5"/>
</dbReference>
<proteinExistence type="inferred from homology"/>
<keyword evidence="11" id="KW-1185">Reference proteome</keyword>
<feature type="region of interest" description="Disordered" evidence="9">
    <location>
        <begin position="496"/>
        <end position="520"/>
    </location>
</feature>
<evidence type="ECO:0000256" key="9">
    <source>
        <dbReference type="SAM" id="MobiDB-lite"/>
    </source>
</evidence>
<protein>
    <submittedName>
        <fullName evidence="10">Uncharacterized protein</fullName>
    </submittedName>
</protein>
<keyword evidence="5" id="KW-0678">Repressor</keyword>
<dbReference type="PANTHER" id="PTHR28246">
    <property type="entry name" value="G1-SPECIFIC TRANSCRIPTIONAL REPRESSOR WHI5-RELATED"/>
    <property type="match status" value="1"/>
</dbReference>
<dbReference type="PANTHER" id="PTHR28246:SF1">
    <property type="entry name" value="G1-SPECIFIC TRANSCRIPTIONAL REPRESSOR WHI5-RELATED"/>
    <property type="match status" value="1"/>
</dbReference>
<reference evidence="10 11" key="2">
    <citation type="submission" date="2021-10" db="EMBL/GenBank/DDBJ databases">
        <authorList>
            <person name="Piombo E."/>
        </authorList>
    </citation>
    <scope>NUCLEOTIDE SEQUENCE [LARGE SCALE GENOMIC DNA]</scope>
</reference>
<reference evidence="11" key="1">
    <citation type="submission" date="2019-06" db="EMBL/GenBank/DDBJ databases">
        <authorList>
            <person name="Broberg M."/>
        </authorList>
    </citation>
    <scope>NUCLEOTIDE SEQUENCE [LARGE SCALE GENOMIC DNA]</scope>
</reference>
<evidence type="ECO:0000313" key="10">
    <source>
        <dbReference type="EMBL" id="CAG9981196.1"/>
    </source>
</evidence>
<feature type="compositionally biased region" description="Low complexity" evidence="9">
    <location>
        <begin position="284"/>
        <end position="302"/>
    </location>
</feature>
<gene>
    <name evidence="10" type="ORF">CBYS24578_00008189</name>
</gene>
<dbReference type="GO" id="GO:0005737">
    <property type="term" value="C:cytoplasm"/>
    <property type="evidence" value="ECO:0007669"/>
    <property type="project" value="UniProtKB-SubCell"/>
</dbReference>
<feature type="compositionally biased region" description="Polar residues" evidence="9">
    <location>
        <begin position="383"/>
        <end position="392"/>
    </location>
</feature>
<comment type="similarity">
    <text evidence="3">Belongs to the WHI5/NRM1 family.</text>
</comment>
<dbReference type="InterPro" id="IPR013734">
    <property type="entry name" value="TF_Nrm1/Whi5"/>
</dbReference>
<dbReference type="EMBL" id="CABFNO020001323">
    <property type="protein sequence ID" value="CAG9981196.1"/>
    <property type="molecule type" value="Genomic_DNA"/>
</dbReference>
<sequence length="520" mass="55986">MAPDRIDAVAPLGSFVSLDTRQMDPSVASAFIRGDHAVSPPTAIPEARASASYIKGVFSHGKVLDRHDTDLPSRADGDHSQSDPRSIAGSQESNVTSVSDQIFTPTQPSSIQNSADSDPMQQVIASSQDDQLLQLSELAAGRQRLRTDSAPTPRKRMADGELKSPYKSHSRNASAVSAVSTASTVGDMAQTLKSRLSWAMYKYKNGLEEKSIDELETIMSSQSSSPVSTISTTRTRPVLAGLNPQMRVHFAKDIMEQQHQHVSNTSLTSSSAKPIALAPPAPIRPSISSHAPRPNPRRNSNPQYMPTFLTASHQASPRTPAQPSPLGGQSRTLAMAEGGVFSAHHNNREKDAVETLMFLSSPNNSANLKHDISPSHSPGPFASQDTPRSSNGRHALPSGPRKALPTHRPDVSARKALYRASSNMSSIQSSPMVLDSPHSQNSPYRGTPRSRFNGETGHVRGALSLPSPLGWTSKPRRKPLSEEDVLKMLDRNTDDMCLSSDDEGDIEIPCRRNGAGISPS</sequence>
<name>A0A9N9XZL1_9HYPO</name>
<evidence type="ECO:0000256" key="8">
    <source>
        <dbReference type="ARBA" id="ARBA00023242"/>
    </source>
</evidence>
<dbReference type="AlphaFoldDB" id="A0A9N9XZL1"/>
<evidence type="ECO:0000256" key="3">
    <source>
        <dbReference type="ARBA" id="ARBA00006922"/>
    </source>
</evidence>
<evidence type="ECO:0000256" key="5">
    <source>
        <dbReference type="ARBA" id="ARBA00022491"/>
    </source>
</evidence>
<comment type="caution">
    <text evidence="10">The sequence shown here is derived from an EMBL/GenBank/DDBJ whole genome shotgun (WGS) entry which is preliminary data.</text>
</comment>
<evidence type="ECO:0000256" key="2">
    <source>
        <dbReference type="ARBA" id="ARBA00004496"/>
    </source>
</evidence>
<feature type="compositionally biased region" description="Polar residues" evidence="9">
    <location>
        <begin position="88"/>
        <end position="119"/>
    </location>
</feature>
<keyword evidence="7" id="KW-0804">Transcription</keyword>
<feature type="region of interest" description="Disordered" evidence="9">
    <location>
        <begin position="365"/>
        <end position="409"/>
    </location>
</feature>
<evidence type="ECO:0000256" key="7">
    <source>
        <dbReference type="ARBA" id="ARBA00023163"/>
    </source>
</evidence>